<dbReference type="PANTHER" id="PTHR31793">
    <property type="entry name" value="4-HYDROXYBENZOYL-COA THIOESTERASE FAMILY MEMBER"/>
    <property type="match status" value="1"/>
</dbReference>
<dbReference type="AlphaFoldDB" id="A0A0M7ABU6"/>
<dbReference type="Gene3D" id="3.10.129.10">
    <property type="entry name" value="Hotdog Thioesterase"/>
    <property type="match status" value="1"/>
</dbReference>
<dbReference type="CDD" id="cd00586">
    <property type="entry name" value="4HBT"/>
    <property type="match status" value="1"/>
</dbReference>
<proteinExistence type="predicted"/>
<evidence type="ECO:0000313" key="2">
    <source>
        <dbReference type="Proteomes" id="UP000049983"/>
    </source>
</evidence>
<sequence length="150" mass="17183">MATFRLHEEPLQSDWLDAYGHLNEAYYLVPFSNATWKLQDHFGIGTEYFEENGCALYTLETHLRYVGEVRAPATLSIESAILGVDTKRLHVGHTMWSGTRECATFECMLLHYDTQAERSAAFPDVIREGLHNALLKPTPEWVGRALRRLE</sequence>
<accession>A0A0M7ABU6</accession>
<dbReference type="InterPro" id="IPR029069">
    <property type="entry name" value="HotDog_dom_sf"/>
</dbReference>
<dbReference type="PANTHER" id="PTHR31793:SF2">
    <property type="entry name" value="BLR1345 PROTEIN"/>
    <property type="match status" value="1"/>
</dbReference>
<dbReference type="Proteomes" id="UP000049983">
    <property type="component" value="Unassembled WGS sequence"/>
</dbReference>
<reference evidence="2" key="1">
    <citation type="submission" date="2015-07" db="EMBL/GenBank/DDBJ databases">
        <authorList>
            <person name="Rodrigo-Torres Lidia"/>
            <person name="Arahal R.David."/>
        </authorList>
    </citation>
    <scope>NUCLEOTIDE SEQUENCE [LARGE SCALE GENOMIC DNA]</scope>
    <source>
        <strain evidence="2">CECT 5096</strain>
    </source>
</reference>
<name>A0A0M7ABU6_9HYPH</name>
<dbReference type="GO" id="GO:0047617">
    <property type="term" value="F:fatty acyl-CoA hydrolase activity"/>
    <property type="evidence" value="ECO:0007669"/>
    <property type="project" value="TreeGrafter"/>
</dbReference>
<dbReference type="RefSeq" id="WP_055115194.1">
    <property type="nucleotide sequence ID" value="NZ_CANMGD010000011.1"/>
</dbReference>
<evidence type="ECO:0000313" key="1">
    <source>
        <dbReference type="EMBL" id="CTQ66964.1"/>
    </source>
</evidence>
<dbReference type="STRING" id="311410.LA5095_02431"/>
<dbReference type="InterPro" id="IPR050563">
    <property type="entry name" value="4-hydroxybenzoyl-CoA_TE"/>
</dbReference>
<dbReference type="OrthoDB" id="9803287at2"/>
<dbReference type="EMBL" id="CXWC01000002">
    <property type="protein sequence ID" value="CTQ66964.1"/>
    <property type="molecule type" value="Genomic_DNA"/>
</dbReference>
<keyword evidence="1" id="KW-0560">Oxidoreductase</keyword>
<protein>
    <submittedName>
        <fullName evidence="1">L-carnitine dehydrogenase</fullName>
        <ecNumber evidence="1">1.1.1.108</ecNumber>
    </submittedName>
</protein>
<dbReference type="SUPFAM" id="SSF54637">
    <property type="entry name" value="Thioesterase/thiol ester dehydrase-isomerase"/>
    <property type="match status" value="1"/>
</dbReference>
<keyword evidence="2" id="KW-1185">Reference proteome</keyword>
<dbReference type="GO" id="GO:0047728">
    <property type="term" value="F:carnitine 3-dehydrogenase activity"/>
    <property type="evidence" value="ECO:0007669"/>
    <property type="project" value="UniProtKB-EC"/>
</dbReference>
<dbReference type="EC" id="1.1.1.108" evidence="1"/>
<dbReference type="Pfam" id="PF13279">
    <property type="entry name" value="4HBT_2"/>
    <property type="match status" value="1"/>
</dbReference>
<gene>
    <name evidence="1" type="primary">lcdH_1</name>
    <name evidence="1" type="ORF">LA5096_01287</name>
</gene>
<dbReference type="GeneID" id="97668712"/>
<organism evidence="1 2">
    <name type="scientific">Roseibium album</name>
    <dbReference type="NCBI Taxonomy" id="311410"/>
    <lineage>
        <taxon>Bacteria</taxon>
        <taxon>Pseudomonadati</taxon>
        <taxon>Pseudomonadota</taxon>
        <taxon>Alphaproteobacteria</taxon>
        <taxon>Hyphomicrobiales</taxon>
        <taxon>Stappiaceae</taxon>
        <taxon>Roseibium</taxon>
    </lineage>
</organism>